<reference evidence="1 2" key="2">
    <citation type="journal article" date="2014" name="PLoS ONE">
        <title>Evolution of mitochondria reconstructed from the energy metabolism of living bacteria.</title>
        <authorList>
            <person name="Degli Esposti M."/>
            <person name="Chouaia B."/>
            <person name="Comandatore F."/>
            <person name="Crotti E."/>
            <person name="Sassera D."/>
            <person name="Lievens P.M."/>
            <person name="Daffonchio D."/>
            <person name="Bandi C."/>
        </authorList>
    </citation>
    <scope>NUCLEOTIDE SEQUENCE [LARGE SCALE GENOMIC DNA]</scope>
    <source>
        <strain evidence="1 2">SF2.1</strain>
    </source>
</reference>
<proteinExistence type="predicted"/>
<evidence type="ECO:0000313" key="1">
    <source>
        <dbReference type="EMBL" id="CDG39036.1"/>
    </source>
</evidence>
<organism evidence="1 2">
    <name type="scientific">Asaia bogorensis</name>
    <dbReference type="NCBI Taxonomy" id="91915"/>
    <lineage>
        <taxon>Bacteria</taxon>
        <taxon>Pseudomonadati</taxon>
        <taxon>Pseudomonadota</taxon>
        <taxon>Alphaproteobacteria</taxon>
        <taxon>Acetobacterales</taxon>
        <taxon>Acetobacteraceae</taxon>
        <taxon>Asaia</taxon>
    </lineage>
</organism>
<sequence length="73" mass="7710">MGQKAESPAFCLPVLHDMGDIRYHVLVPRDLGVKGSPSVASGRLIVPCFAMGQKADRAIETGGMARLSPAGHH</sequence>
<dbReference type="AlphaFoldDB" id="A0A060QIG5"/>
<gene>
    <name evidence="1" type="ORF">ASAP_0991</name>
</gene>
<accession>A0A060QIG5</accession>
<dbReference type="Proteomes" id="UP000027583">
    <property type="component" value="Unassembled WGS sequence"/>
</dbReference>
<protein>
    <submittedName>
        <fullName evidence="1">Uncharacterized protein</fullName>
    </submittedName>
</protein>
<name>A0A060QIG5_9PROT</name>
<evidence type="ECO:0000313" key="2">
    <source>
        <dbReference type="Proteomes" id="UP000027583"/>
    </source>
</evidence>
<dbReference type="EMBL" id="CBLX010000007">
    <property type="protein sequence ID" value="CDG39036.1"/>
    <property type="molecule type" value="Genomic_DNA"/>
</dbReference>
<reference evidence="1 2" key="1">
    <citation type="journal article" date="2014" name="Genome Biol. Evol.">
        <title>Acetic acid bacteria genomes reveal functional traits for adaptation to life in insect guts.</title>
        <authorList>
            <person name="Chouaia B."/>
            <person name="Gaiarsa S."/>
            <person name="Crotti E."/>
            <person name="Comandatore F."/>
            <person name="Degli Esposti M."/>
            <person name="Ricci I."/>
            <person name="Alma A."/>
            <person name="Favia G."/>
            <person name="Bandi C."/>
            <person name="Daffonchio D."/>
        </authorList>
    </citation>
    <scope>NUCLEOTIDE SEQUENCE [LARGE SCALE GENOMIC DNA]</scope>
    <source>
        <strain evidence="1 2">SF2.1</strain>
    </source>
</reference>
<comment type="caution">
    <text evidence="1">The sequence shown here is derived from an EMBL/GenBank/DDBJ whole genome shotgun (WGS) entry which is preliminary data.</text>
</comment>